<proteinExistence type="predicted"/>
<feature type="transmembrane region" description="Helical" evidence="1">
    <location>
        <begin position="20"/>
        <end position="44"/>
    </location>
</feature>
<name>A4BPA8_9GAMM</name>
<gene>
    <name evidence="2" type="ORF">NB231_11754</name>
</gene>
<evidence type="ECO:0000256" key="1">
    <source>
        <dbReference type="SAM" id="Phobius"/>
    </source>
</evidence>
<dbReference type="Pfam" id="PF14333">
    <property type="entry name" value="DUF4389"/>
    <property type="match status" value="1"/>
</dbReference>
<dbReference type="AlphaFoldDB" id="A4BPA8"/>
<keyword evidence="1" id="KW-1133">Transmembrane helix</keyword>
<accession>A4BPA8</accession>
<dbReference type="STRING" id="314278.NB231_11754"/>
<evidence type="ECO:0000313" key="2">
    <source>
        <dbReference type="EMBL" id="EAR22409.1"/>
    </source>
</evidence>
<keyword evidence="1" id="KW-0472">Membrane</keyword>
<keyword evidence="1" id="KW-0812">Transmembrane</keyword>
<dbReference type="InterPro" id="IPR025498">
    <property type="entry name" value="DUF4389"/>
</dbReference>
<dbReference type="EMBL" id="AAOF01000003">
    <property type="protein sequence ID" value="EAR22409.1"/>
    <property type="molecule type" value="Genomic_DNA"/>
</dbReference>
<evidence type="ECO:0000313" key="3">
    <source>
        <dbReference type="Proteomes" id="UP000003374"/>
    </source>
</evidence>
<reference evidence="2 3" key="1">
    <citation type="submission" date="2006-02" db="EMBL/GenBank/DDBJ databases">
        <authorList>
            <person name="Waterbury J."/>
            <person name="Ferriera S."/>
            <person name="Johnson J."/>
            <person name="Kravitz S."/>
            <person name="Halpern A."/>
            <person name="Remington K."/>
            <person name="Beeson K."/>
            <person name="Tran B."/>
            <person name="Rogers Y.-H."/>
            <person name="Friedman R."/>
            <person name="Venter J.C."/>
        </authorList>
    </citation>
    <scope>NUCLEOTIDE SEQUENCE [LARGE SCALE GENOMIC DNA]</scope>
    <source>
        <strain evidence="2 3">Nb-231</strain>
    </source>
</reference>
<dbReference type="OrthoDB" id="5766995at2"/>
<organism evidence="2 3">
    <name type="scientific">Nitrococcus mobilis Nb-231</name>
    <dbReference type="NCBI Taxonomy" id="314278"/>
    <lineage>
        <taxon>Bacteria</taxon>
        <taxon>Pseudomonadati</taxon>
        <taxon>Pseudomonadota</taxon>
        <taxon>Gammaproteobacteria</taxon>
        <taxon>Chromatiales</taxon>
        <taxon>Ectothiorhodospiraceae</taxon>
        <taxon>Nitrococcus</taxon>
    </lineage>
</organism>
<dbReference type="HOGENOM" id="CLU_147995_1_1_6"/>
<dbReference type="RefSeq" id="WP_005002736.1">
    <property type="nucleotide sequence ID" value="NZ_CH672427.1"/>
</dbReference>
<dbReference type="eggNOG" id="ENOG50332F0">
    <property type="taxonomic scope" value="Bacteria"/>
</dbReference>
<comment type="caution">
    <text evidence="2">The sequence shown here is derived from an EMBL/GenBank/DDBJ whole genome shotgun (WGS) entry which is preliminary data.</text>
</comment>
<sequence length="105" mass="12114">MDSTLKAHLTHRQTWLRGLFIVLFSIIYSTAGMVLTAIVVFQFISILLSGACNPRLLAFARQLSTYLYQVLLYVTFNREERPWPFDAWPTAELAALTDGQRQQQY</sequence>
<dbReference type="Proteomes" id="UP000003374">
    <property type="component" value="Unassembled WGS sequence"/>
</dbReference>
<protein>
    <submittedName>
        <fullName evidence="2">Possible lipase</fullName>
    </submittedName>
</protein>
<keyword evidence="3" id="KW-1185">Reference proteome</keyword>